<comment type="caution">
    <text evidence="1">The sequence shown here is derived from an EMBL/GenBank/DDBJ whole genome shotgun (WGS) entry which is preliminary data.</text>
</comment>
<sequence>MKFSVTKRQLQGTGASRRLRGSGKVPGIVYGAGEPIMVEADHNEIFFALKKELFHASIIELSIDGEEQKVVLRDFHNHPWKQQVLHFDFQRVNNTTRLRKKVPLHFINAEESPAVKLEGCIINHAINEIEIECQAARLPEHIDVDLSKAKKGDVFHARNIVLPRGVRVVRHGQSVIPIASVVEPERELSAEELAEKAAAAAAAAEAAAAKGKKKK</sequence>
<dbReference type="Proteomes" id="UP001364695">
    <property type="component" value="Unassembled WGS sequence"/>
</dbReference>
<proteinExistence type="predicted"/>
<accession>A0ACC6P1T1</accession>
<evidence type="ECO:0000313" key="1">
    <source>
        <dbReference type="EMBL" id="MEJ7138172.1"/>
    </source>
</evidence>
<keyword evidence="1" id="KW-0689">Ribosomal protein</keyword>
<reference evidence="1" key="1">
    <citation type="submission" date="2023-10" db="EMBL/GenBank/DDBJ databases">
        <title>Amphibacter perezi, gen. nov., sp. nov. a novel taxa of the family Comamonadaceae, class Betaproteobacteria isolated from the skin microbiota of Pelophylax perezi from different populations.</title>
        <authorList>
            <person name="Costa S."/>
            <person name="Proenca D.N."/>
            <person name="Lopes I."/>
            <person name="Morais P.V."/>
        </authorList>
    </citation>
    <scope>NUCLEOTIDE SEQUENCE</scope>
    <source>
        <strain evidence="1">SL12-8</strain>
    </source>
</reference>
<keyword evidence="2" id="KW-1185">Reference proteome</keyword>
<dbReference type="EMBL" id="JAWDIE010000008">
    <property type="protein sequence ID" value="MEJ7138172.1"/>
    <property type="molecule type" value="Genomic_DNA"/>
</dbReference>
<organism evidence="1 2">
    <name type="scientific">Amphibiibacter pelophylacis</name>
    <dbReference type="NCBI Taxonomy" id="1799477"/>
    <lineage>
        <taxon>Bacteria</taxon>
        <taxon>Pseudomonadati</taxon>
        <taxon>Pseudomonadota</taxon>
        <taxon>Betaproteobacteria</taxon>
        <taxon>Burkholderiales</taxon>
        <taxon>Sphaerotilaceae</taxon>
        <taxon>Amphibiibacter</taxon>
    </lineage>
</organism>
<evidence type="ECO:0000313" key="2">
    <source>
        <dbReference type="Proteomes" id="UP001364695"/>
    </source>
</evidence>
<name>A0ACC6P1T1_9BURK</name>
<keyword evidence="1" id="KW-0687">Ribonucleoprotein</keyword>
<gene>
    <name evidence="1" type="ORF">RV045_06975</name>
</gene>
<protein>
    <submittedName>
        <fullName evidence="1">50S ribosomal protein L25/general stress protein Ctc</fullName>
    </submittedName>
</protein>